<evidence type="ECO:0000313" key="4">
    <source>
        <dbReference type="EMBL" id="QTZ95769.1"/>
    </source>
</evidence>
<name>J1RE93_9ACTN</name>
<dbReference type="CDD" id="cd02209">
    <property type="entry name" value="cupin_XRE_C"/>
    <property type="match status" value="1"/>
</dbReference>
<dbReference type="RefSeq" id="WP_006608099.1">
    <property type="nucleotide sequence ID" value="NZ_CP072931.1"/>
</dbReference>
<gene>
    <name evidence="4" type="ORF">SU9_033515</name>
    <name evidence="3" type="ORF">SU9_32993</name>
</gene>
<accession>J1RE93</accession>
<dbReference type="InterPro" id="IPR050807">
    <property type="entry name" value="TransReg_Diox_bact_type"/>
</dbReference>
<dbReference type="InterPro" id="IPR014710">
    <property type="entry name" value="RmlC-like_jellyroll"/>
</dbReference>
<reference evidence="3" key="1">
    <citation type="journal article" date="2012" name="J. Bacteriol.">
        <title>Genome Sequence of Streptomyces auratus Strain AGR0001, a Phoslactomycin-Producing Actinomycete.</title>
        <authorList>
            <person name="Han X."/>
            <person name="Li M."/>
            <person name="Ding Z."/>
            <person name="Zhao J."/>
            <person name="Ji K."/>
            <person name="Wen M."/>
            <person name="Lu T."/>
        </authorList>
    </citation>
    <scope>NUCLEOTIDE SEQUENCE [LARGE SCALE GENOMIC DNA]</scope>
    <source>
        <strain evidence="3">AGR0001</strain>
    </source>
</reference>
<sequence>MSTPSETGPAAPFIERLGREVRRRRQGAGLTVQTLADRAGLSRRMLTQIEQGTANPSMVTVDKIAHALGVDFATLIASPAAEPCHVSTAVEVWSSPAGSRAVLHVTSARRGGPELWEWTLASGDRYLAEADPPGSEELILVTAGTLLLETEGRSIPLDAGASARLASDRPYAYRAPEGGEPVSFVRVVEIGAPRTP</sequence>
<evidence type="ECO:0000256" key="1">
    <source>
        <dbReference type="ARBA" id="ARBA00023125"/>
    </source>
</evidence>
<keyword evidence="5" id="KW-1185">Reference proteome</keyword>
<dbReference type="Gene3D" id="2.60.120.10">
    <property type="entry name" value="Jelly Rolls"/>
    <property type="match status" value="1"/>
</dbReference>
<dbReference type="CDD" id="cd00093">
    <property type="entry name" value="HTH_XRE"/>
    <property type="match status" value="1"/>
</dbReference>
<dbReference type="InterPro" id="IPR001387">
    <property type="entry name" value="Cro/C1-type_HTH"/>
</dbReference>
<evidence type="ECO:0000259" key="2">
    <source>
        <dbReference type="PROSITE" id="PS50943"/>
    </source>
</evidence>
<protein>
    <submittedName>
        <fullName evidence="3">Cro/CI family transcriptional regulator</fullName>
    </submittedName>
    <submittedName>
        <fullName evidence="4">Helix-turn-helix transcriptional regulator</fullName>
    </submittedName>
</protein>
<dbReference type="PANTHER" id="PTHR46797:SF1">
    <property type="entry name" value="METHYLPHOSPHONATE SYNTHASE"/>
    <property type="match status" value="1"/>
</dbReference>
<keyword evidence="1" id="KW-0238">DNA-binding</keyword>
<organism evidence="3">
    <name type="scientific">Streptomyces auratus AGR0001</name>
    <dbReference type="NCBI Taxonomy" id="1160718"/>
    <lineage>
        <taxon>Bacteria</taxon>
        <taxon>Bacillati</taxon>
        <taxon>Actinomycetota</taxon>
        <taxon>Actinomycetes</taxon>
        <taxon>Kitasatosporales</taxon>
        <taxon>Streptomycetaceae</taxon>
        <taxon>Streptomyces</taxon>
    </lineage>
</organism>
<dbReference type="GO" id="GO:0003677">
    <property type="term" value="F:DNA binding"/>
    <property type="evidence" value="ECO:0007669"/>
    <property type="project" value="UniProtKB-KW"/>
</dbReference>
<dbReference type="EMBL" id="CP072931">
    <property type="protein sequence ID" value="QTZ95769.1"/>
    <property type="molecule type" value="Genomic_DNA"/>
</dbReference>
<dbReference type="PANTHER" id="PTHR46797">
    <property type="entry name" value="HTH-TYPE TRANSCRIPTIONAL REGULATOR"/>
    <property type="match status" value="1"/>
</dbReference>
<dbReference type="AlphaFoldDB" id="J1RE93"/>
<dbReference type="GO" id="GO:0005829">
    <property type="term" value="C:cytosol"/>
    <property type="evidence" value="ECO:0007669"/>
    <property type="project" value="TreeGrafter"/>
</dbReference>
<dbReference type="OrthoDB" id="9810578at2"/>
<dbReference type="eggNOG" id="COG1476">
    <property type="taxonomic scope" value="Bacteria"/>
</dbReference>
<dbReference type="SUPFAM" id="SSF51182">
    <property type="entry name" value="RmlC-like cupins"/>
    <property type="match status" value="1"/>
</dbReference>
<proteinExistence type="predicted"/>
<dbReference type="KEGG" id="sauh:SU9_033515"/>
<dbReference type="SMART" id="SM00530">
    <property type="entry name" value="HTH_XRE"/>
    <property type="match status" value="1"/>
</dbReference>
<feature type="domain" description="HTH cro/C1-type" evidence="2">
    <location>
        <begin position="21"/>
        <end position="75"/>
    </location>
</feature>
<evidence type="ECO:0000313" key="5">
    <source>
        <dbReference type="Proteomes" id="UP000009036"/>
    </source>
</evidence>
<dbReference type="InterPro" id="IPR010982">
    <property type="entry name" value="Lambda_DNA-bd_dom_sf"/>
</dbReference>
<evidence type="ECO:0000313" key="3">
    <source>
        <dbReference type="EMBL" id="EJJ02614.1"/>
    </source>
</evidence>
<dbReference type="InterPro" id="IPR011051">
    <property type="entry name" value="RmlC_Cupin_sf"/>
</dbReference>
<dbReference type="Gene3D" id="1.10.260.40">
    <property type="entry name" value="lambda repressor-like DNA-binding domains"/>
    <property type="match status" value="1"/>
</dbReference>
<dbReference type="SUPFAM" id="SSF47413">
    <property type="entry name" value="lambda repressor-like DNA-binding domains"/>
    <property type="match status" value="1"/>
</dbReference>
<dbReference type="EMBL" id="AJGV01000214">
    <property type="protein sequence ID" value="EJJ02614.1"/>
    <property type="molecule type" value="Genomic_DNA"/>
</dbReference>
<dbReference type="Proteomes" id="UP000009036">
    <property type="component" value="Chromosome"/>
</dbReference>
<dbReference type="Pfam" id="PF01381">
    <property type="entry name" value="HTH_3"/>
    <property type="match status" value="1"/>
</dbReference>
<dbReference type="GO" id="GO:0003700">
    <property type="term" value="F:DNA-binding transcription factor activity"/>
    <property type="evidence" value="ECO:0007669"/>
    <property type="project" value="TreeGrafter"/>
</dbReference>
<reference evidence="4" key="2">
    <citation type="submission" date="2021-04" db="EMBL/GenBank/DDBJ databases">
        <authorList>
            <person name="Wen M.-L."/>
            <person name="Han X.-L."/>
            <person name="Xiong J."/>
        </authorList>
    </citation>
    <scope>NUCLEOTIDE SEQUENCE</scope>
    <source>
        <strain evidence="4">AGR0001</strain>
    </source>
</reference>
<dbReference type="PROSITE" id="PS50943">
    <property type="entry name" value="HTH_CROC1"/>
    <property type="match status" value="1"/>
</dbReference>
<dbReference type="HOGENOM" id="CLU_085376_5_1_11"/>
<dbReference type="PATRIC" id="fig|1160718.3.peg.6672"/>